<feature type="domain" description="Protein kinase" evidence="8">
    <location>
        <begin position="87"/>
        <end position="378"/>
    </location>
</feature>
<dbReference type="Gene3D" id="3.30.200.20">
    <property type="entry name" value="Phosphorylase Kinase, domain 1"/>
    <property type="match status" value="1"/>
</dbReference>
<keyword evidence="3" id="KW-0547">Nucleotide-binding</keyword>
<dbReference type="InterPro" id="IPR050108">
    <property type="entry name" value="CDK"/>
</dbReference>
<dbReference type="Proteomes" id="UP001160390">
    <property type="component" value="Unassembled WGS sequence"/>
</dbReference>
<keyword evidence="2" id="KW-0418">Kinase</keyword>
<evidence type="ECO:0000256" key="6">
    <source>
        <dbReference type="ARBA" id="ARBA00048367"/>
    </source>
</evidence>
<dbReference type="GO" id="GO:0010389">
    <property type="term" value="P:regulation of G2/M transition of mitotic cell cycle"/>
    <property type="evidence" value="ECO:0007669"/>
    <property type="project" value="TreeGrafter"/>
</dbReference>
<evidence type="ECO:0000256" key="7">
    <source>
        <dbReference type="SAM" id="MobiDB-lite"/>
    </source>
</evidence>
<evidence type="ECO:0000256" key="2">
    <source>
        <dbReference type="ARBA" id="ARBA00022527"/>
    </source>
</evidence>
<protein>
    <recommendedName>
        <fullName evidence="8">Protein kinase domain-containing protein</fullName>
    </recommendedName>
</protein>
<keyword evidence="2" id="KW-0723">Serine/threonine-protein kinase</keyword>
<dbReference type="InterPro" id="IPR000719">
    <property type="entry name" value="Prot_kinase_dom"/>
</dbReference>
<keyword evidence="4" id="KW-0067">ATP-binding</keyword>
<comment type="caution">
    <text evidence="9">The sequence shown here is derived from an EMBL/GenBank/DDBJ whole genome shotgun (WGS) entry which is preliminary data.</text>
</comment>
<evidence type="ECO:0000313" key="9">
    <source>
        <dbReference type="EMBL" id="CAI6091266.1"/>
    </source>
</evidence>
<evidence type="ECO:0000313" key="10">
    <source>
        <dbReference type="Proteomes" id="UP001160390"/>
    </source>
</evidence>
<dbReference type="EMBL" id="CABFNP030001099">
    <property type="protein sequence ID" value="CAI6091266.1"/>
    <property type="molecule type" value="Genomic_DNA"/>
</dbReference>
<accession>A0AA35M7T8</accession>
<keyword evidence="10" id="KW-1185">Reference proteome</keyword>
<name>A0AA35M7T8_9HYPO</name>
<comment type="catalytic activity">
    <reaction evidence="6">
        <text>L-seryl-[protein] + ATP = O-phospho-L-seryl-[protein] + ADP + H(+)</text>
        <dbReference type="Rhea" id="RHEA:17989"/>
        <dbReference type="Rhea" id="RHEA-COMP:9863"/>
        <dbReference type="Rhea" id="RHEA-COMP:11604"/>
        <dbReference type="ChEBI" id="CHEBI:15378"/>
        <dbReference type="ChEBI" id="CHEBI:29999"/>
        <dbReference type="ChEBI" id="CHEBI:30616"/>
        <dbReference type="ChEBI" id="CHEBI:83421"/>
        <dbReference type="ChEBI" id="CHEBI:456216"/>
        <dbReference type="EC" id="2.7.11.22"/>
    </reaction>
</comment>
<evidence type="ECO:0000259" key="8">
    <source>
        <dbReference type="PROSITE" id="PS50011"/>
    </source>
</evidence>
<keyword evidence="2" id="KW-0808">Transferase</keyword>
<dbReference type="InterPro" id="IPR003527">
    <property type="entry name" value="MAP_kinase_CS"/>
</dbReference>
<sequence length="383" mass="42716">MSPEWKTSLSATERYETIQKIQSDLGLSMGDAVSLEQNAYAVSITRDDYSTRCRAPPSTLIPQHDAKSEAREDDAEAPDTGIHIGTYRNCVPVSDGITSEVYRSGSTALKVIVNFHRDIEPHNPQRESRILDLLRDKPSIIQLLDVFRDQEQRLVLAFPFMPLTLGDLLDSNHHQRPSKPQIKHIFHDVLRGLQYIHSQGIIHRDIKPSAVLLSSPSGPAFLSDFGTAWHPDLSAAAEPPSAKVLDIGTGPYRAPEVLFADRAYGPPVDMWGVGVMLSEAISGAPVFESRPSHEDGNQLGLILSIFKTLGTPTPETWPEAKDFKITPFEMWNVFPARSWEEDILPDVDPGFRELVAGMVRYDGKRTTAEEALKYIEKLELQPE</sequence>
<dbReference type="GO" id="GO:0004707">
    <property type="term" value="F:MAP kinase activity"/>
    <property type="evidence" value="ECO:0007669"/>
    <property type="project" value="InterPro"/>
</dbReference>
<dbReference type="GO" id="GO:0004693">
    <property type="term" value="F:cyclin-dependent protein serine/threonine kinase activity"/>
    <property type="evidence" value="ECO:0007669"/>
    <property type="project" value="UniProtKB-EC"/>
</dbReference>
<organism evidence="9 10">
    <name type="scientific">Clonostachys chloroleuca</name>
    <dbReference type="NCBI Taxonomy" id="1926264"/>
    <lineage>
        <taxon>Eukaryota</taxon>
        <taxon>Fungi</taxon>
        <taxon>Dikarya</taxon>
        <taxon>Ascomycota</taxon>
        <taxon>Pezizomycotina</taxon>
        <taxon>Sordariomycetes</taxon>
        <taxon>Hypocreomycetidae</taxon>
        <taxon>Hypocreales</taxon>
        <taxon>Bionectriaceae</taxon>
        <taxon>Clonostachys</taxon>
    </lineage>
</organism>
<dbReference type="Pfam" id="PF00069">
    <property type="entry name" value="Pkinase"/>
    <property type="match status" value="1"/>
</dbReference>
<dbReference type="GO" id="GO:0030332">
    <property type="term" value="F:cyclin binding"/>
    <property type="evidence" value="ECO:0007669"/>
    <property type="project" value="TreeGrafter"/>
</dbReference>
<evidence type="ECO:0000256" key="3">
    <source>
        <dbReference type="ARBA" id="ARBA00022741"/>
    </source>
</evidence>
<reference evidence="9" key="1">
    <citation type="submission" date="2023-01" db="EMBL/GenBank/DDBJ databases">
        <authorList>
            <person name="Piombo E."/>
        </authorList>
    </citation>
    <scope>NUCLEOTIDE SEQUENCE</scope>
</reference>
<evidence type="ECO:0000256" key="4">
    <source>
        <dbReference type="ARBA" id="ARBA00022840"/>
    </source>
</evidence>
<dbReference type="Gene3D" id="1.10.510.10">
    <property type="entry name" value="Transferase(Phosphotransferase) domain 1"/>
    <property type="match status" value="1"/>
</dbReference>
<dbReference type="GO" id="GO:0000082">
    <property type="term" value="P:G1/S transition of mitotic cell cycle"/>
    <property type="evidence" value="ECO:0007669"/>
    <property type="project" value="TreeGrafter"/>
</dbReference>
<dbReference type="SUPFAM" id="SSF56112">
    <property type="entry name" value="Protein kinase-like (PK-like)"/>
    <property type="match status" value="1"/>
</dbReference>
<dbReference type="PROSITE" id="PS50011">
    <property type="entry name" value="PROTEIN_KINASE_DOM"/>
    <property type="match status" value="1"/>
</dbReference>
<dbReference type="GO" id="GO:0005737">
    <property type="term" value="C:cytoplasm"/>
    <property type="evidence" value="ECO:0007669"/>
    <property type="project" value="TreeGrafter"/>
</dbReference>
<dbReference type="GO" id="GO:0005524">
    <property type="term" value="F:ATP binding"/>
    <property type="evidence" value="ECO:0007669"/>
    <property type="project" value="UniProtKB-KW"/>
</dbReference>
<comment type="subcellular location">
    <subcellularLocation>
        <location evidence="1">Nucleus</location>
    </subcellularLocation>
</comment>
<dbReference type="InterPro" id="IPR011009">
    <property type="entry name" value="Kinase-like_dom_sf"/>
</dbReference>
<proteinExistence type="predicted"/>
<dbReference type="AlphaFoldDB" id="A0AA35M7T8"/>
<dbReference type="GO" id="GO:0005634">
    <property type="term" value="C:nucleus"/>
    <property type="evidence" value="ECO:0007669"/>
    <property type="project" value="UniProtKB-SubCell"/>
</dbReference>
<feature type="region of interest" description="Disordered" evidence="7">
    <location>
        <begin position="53"/>
        <end position="81"/>
    </location>
</feature>
<dbReference type="PROSITE" id="PS01351">
    <property type="entry name" value="MAPK"/>
    <property type="match status" value="1"/>
</dbReference>
<dbReference type="GO" id="GO:0000307">
    <property type="term" value="C:cyclin-dependent protein kinase holoenzyme complex"/>
    <property type="evidence" value="ECO:0007669"/>
    <property type="project" value="TreeGrafter"/>
</dbReference>
<dbReference type="PANTHER" id="PTHR24056:SF576">
    <property type="entry name" value="SERINE_THREONINE-PROTEIN KINASE CSK1"/>
    <property type="match status" value="1"/>
</dbReference>
<evidence type="ECO:0000256" key="1">
    <source>
        <dbReference type="ARBA" id="ARBA00004123"/>
    </source>
</evidence>
<comment type="catalytic activity">
    <reaction evidence="5">
        <text>L-threonyl-[protein] + ATP = O-phospho-L-threonyl-[protein] + ADP + H(+)</text>
        <dbReference type="Rhea" id="RHEA:46608"/>
        <dbReference type="Rhea" id="RHEA-COMP:11060"/>
        <dbReference type="Rhea" id="RHEA-COMP:11605"/>
        <dbReference type="ChEBI" id="CHEBI:15378"/>
        <dbReference type="ChEBI" id="CHEBI:30013"/>
        <dbReference type="ChEBI" id="CHEBI:30616"/>
        <dbReference type="ChEBI" id="CHEBI:61977"/>
        <dbReference type="ChEBI" id="CHEBI:456216"/>
        <dbReference type="EC" id="2.7.11.22"/>
    </reaction>
</comment>
<evidence type="ECO:0000256" key="5">
    <source>
        <dbReference type="ARBA" id="ARBA00047811"/>
    </source>
</evidence>
<dbReference type="PANTHER" id="PTHR24056">
    <property type="entry name" value="CELL DIVISION PROTEIN KINASE"/>
    <property type="match status" value="1"/>
</dbReference>
<gene>
    <name evidence="9" type="ORF">CCHLO57077_00013549</name>
</gene>
<dbReference type="GO" id="GO:0010468">
    <property type="term" value="P:regulation of gene expression"/>
    <property type="evidence" value="ECO:0007669"/>
    <property type="project" value="TreeGrafter"/>
</dbReference>